<dbReference type="GO" id="GO:0003978">
    <property type="term" value="F:UDP-glucose 4-epimerase activity"/>
    <property type="evidence" value="ECO:0007669"/>
    <property type="project" value="UniProtKB-EC"/>
</dbReference>
<dbReference type="Proteomes" id="UP000036356">
    <property type="component" value="Unassembled WGS sequence"/>
</dbReference>
<dbReference type="Gene3D" id="3.40.50.720">
    <property type="entry name" value="NAD(P)-binding Rossmann-like Domain"/>
    <property type="match status" value="1"/>
</dbReference>
<evidence type="ECO:0000313" key="4">
    <source>
        <dbReference type="Proteomes" id="UP000036356"/>
    </source>
</evidence>
<comment type="similarity">
    <text evidence="1">Belongs to the NAD(P)-dependent epimerase/dehydratase family.</text>
</comment>
<accession>A0A0J1FS66</accession>
<dbReference type="InterPro" id="IPR001509">
    <property type="entry name" value="Epimerase_deHydtase"/>
</dbReference>
<sequence length="315" mass="35333">MTKVLVTGGAGFIGSNIVDKLIDEKYYVVVIDNLSTGKIENINKAAVFYGCDITDIERLKIIFRTEEPDYVIHHAAQISVQNSVSNPSNDARNNILGTLNLLECCREFGVKKIIYASSAAVYGDPEYLPIDERYSVNPLSPYGISKHTPEHYMEMYAELYGLNYTVLRYSNAYGPRQDPLGEGGVVAIFTNNLLLGKPLVIYGDGKQTRDFIYVEDIAKANIIALSKGDREIFNISTSSQTSVNELSEILNEINQSVIKPVYLPERHGDIKDSYLSNEKALNQLGWKPEFSLYKGLELTLRYYSLLYDSAEKSYA</sequence>
<organism evidence="3 4">
    <name type="scientific">Desulfosporosinus acididurans</name>
    <dbReference type="NCBI Taxonomy" id="476652"/>
    <lineage>
        <taxon>Bacteria</taxon>
        <taxon>Bacillati</taxon>
        <taxon>Bacillota</taxon>
        <taxon>Clostridia</taxon>
        <taxon>Eubacteriales</taxon>
        <taxon>Desulfitobacteriaceae</taxon>
        <taxon>Desulfosporosinus</taxon>
    </lineage>
</organism>
<feature type="domain" description="NAD-dependent epimerase/dehydratase" evidence="2">
    <location>
        <begin position="4"/>
        <end position="235"/>
    </location>
</feature>
<dbReference type="PATRIC" id="fig|476652.3.peg.2248"/>
<dbReference type="SUPFAM" id="SSF51735">
    <property type="entry name" value="NAD(P)-binding Rossmann-fold domains"/>
    <property type="match status" value="1"/>
</dbReference>
<proteinExistence type="inferred from homology"/>
<gene>
    <name evidence="3" type="ORF">DEAC_c21710</name>
</gene>
<keyword evidence="4" id="KW-1185">Reference proteome</keyword>
<keyword evidence="3" id="KW-0413">Isomerase</keyword>
<dbReference type="PANTHER" id="PTHR43000">
    <property type="entry name" value="DTDP-D-GLUCOSE 4,6-DEHYDRATASE-RELATED"/>
    <property type="match status" value="1"/>
</dbReference>
<dbReference type="AlphaFoldDB" id="A0A0J1FS66"/>
<reference evidence="3 4" key="1">
    <citation type="submission" date="2015-06" db="EMBL/GenBank/DDBJ databases">
        <title>Draft genome of the moderately acidophilic sulfate reducer Candidatus Desulfosporosinus acididurans strain M1.</title>
        <authorList>
            <person name="Poehlein A."/>
            <person name="Petzsch P."/>
            <person name="Johnson B.D."/>
            <person name="Schloemann M."/>
            <person name="Daniel R."/>
            <person name="Muehling M."/>
        </authorList>
    </citation>
    <scope>NUCLEOTIDE SEQUENCE [LARGE SCALE GENOMIC DNA]</scope>
    <source>
        <strain evidence="3 4">M1</strain>
    </source>
</reference>
<dbReference type="InterPro" id="IPR036291">
    <property type="entry name" value="NAD(P)-bd_dom_sf"/>
</dbReference>
<evidence type="ECO:0000259" key="2">
    <source>
        <dbReference type="Pfam" id="PF01370"/>
    </source>
</evidence>
<comment type="caution">
    <text evidence="3">The sequence shown here is derived from an EMBL/GenBank/DDBJ whole genome shotgun (WGS) entry which is preliminary data.</text>
</comment>
<evidence type="ECO:0000256" key="1">
    <source>
        <dbReference type="ARBA" id="ARBA00007637"/>
    </source>
</evidence>
<protein>
    <submittedName>
        <fullName evidence="3">UDP-glucose 4-epimerase</fullName>
        <ecNumber evidence="3">5.1.3.2</ecNumber>
    </submittedName>
</protein>
<dbReference type="CDD" id="cd05256">
    <property type="entry name" value="UDP_AE_SDR_e"/>
    <property type="match status" value="1"/>
</dbReference>
<evidence type="ECO:0000313" key="3">
    <source>
        <dbReference type="EMBL" id="KLU66132.1"/>
    </source>
</evidence>
<name>A0A0J1FS66_9FIRM</name>
<dbReference type="STRING" id="476652.DEAC_c21710"/>
<dbReference type="Pfam" id="PF01370">
    <property type="entry name" value="Epimerase"/>
    <property type="match status" value="1"/>
</dbReference>
<dbReference type="EC" id="5.1.3.2" evidence="3"/>
<dbReference type="EMBL" id="LDZY01000006">
    <property type="protein sequence ID" value="KLU66132.1"/>
    <property type="molecule type" value="Genomic_DNA"/>
</dbReference>
<dbReference type="RefSeq" id="WP_047810013.1">
    <property type="nucleotide sequence ID" value="NZ_LDZY01000006.1"/>
</dbReference>